<reference evidence="2" key="1">
    <citation type="submission" date="2006-10" db="EMBL/GenBank/DDBJ databases">
        <title>Complete sequence of Solibacter usitatus Ellin6076.</title>
        <authorList>
            <consortium name="US DOE Joint Genome Institute"/>
            <person name="Copeland A."/>
            <person name="Lucas S."/>
            <person name="Lapidus A."/>
            <person name="Barry K."/>
            <person name="Detter J.C."/>
            <person name="Glavina del Rio T."/>
            <person name="Hammon N."/>
            <person name="Israni S."/>
            <person name="Dalin E."/>
            <person name="Tice H."/>
            <person name="Pitluck S."/>
            <person name="Thompson L.S."/>
            <person name="Brettin T."/>
            <person name="Bruce D."/>
            <person name="Han C."/>
            <person name="Tapia R."/>
            <person name="Gilna P."/>
            <person name="Schmutz J."/>
            <person name="Larimer F."/>
            <person name="Land M."/>
            <person name="Hauser L."/>
            <person name="Kyrpides N."/>
            <person name="Mikhailova N."/>
            <person name="Janssen P.H."/>
            <person name="Kuske C.R."/>
            <person name="Richardson P."/>
        </authorList>
    </citation>
    <scope>NUCLEOTIDE SEQUENCE</scope>
    <source>
        <strain evidence="2">Ellin6076</strain>
    </source>
</reference>
<dbReference type="SUPFAM" id="SSF82714">
    <property type="entry name" value="Multidrug efflux transporter AcrB TolC docking domain, DN and DC subdomains"/>
    <property type="match status" value="2"/>
</dbReference>
<dbReference type="InParanoid" id="Q01V50"/>
<sequence precursor="true">MWLVRSALRRPVTILVAVVAIALCSILALQRMPADIFPNLGAPAIYVAQPYGGMDPVQMEGYLTYYYEYHFLYITGIEHVESRSIQGAALMKLVFHPGTDMSQAMAQVVGYVNRARSFMPPGAVPPFIVRYDAGSVPVGQLVFSSPIRNPGEMQNIALNQVRPLFAVLPGVSAPPPFGGNQRTIVVRLNPERLSAYRISPEEAIQAVNRATLVMPSGNVRIDDLTRIASSNATLGGNLAELGSAPIRTGAGPTVYLRDIGVVENGTDILTGYAHVNGRRTVYIPVTKRADASTLDVIRRVRAAIPTFKNAVPEDVDIKLEFDQSGFVVNALKGLVTEGALGAILTGLMVLLFLRDWRSALIVMLTIPFALLSAVVWLWAAGQTINIMTLGGLALAVGVLVDEATVEIENIHSHMTGGLTRARAVVDACSKTAVARLLSMFCVLSVFVPSYFMVGVGRQLFVPLALAVGFAMISSYLLSSSLVPVLSAWFMKQAPETERHPAAEDPRTGFLPRVLRFRWLVAGAYFAIAGLALFLMLPHLSLEIFPTVDSGEFQLRLRAPTGTRIERTELIALRALDVIKQEVGANNVRITTDFVGVQPASYPVNTIYLFTSGPHEAVLKVALQPTATLRGPALEERLRKRLPEVLPGVAFSFEAGDIVSQVMSFGSPTPIEVAVQGANLAANRAFAEKLRTELSKVPELRDLQYGQPLDYPTVQVAIDRDRAGQFGLNMGNVARSLIAATSSSRFIEPNYWRDPVSGNGFQIQVEIPQNKMASIQDVRNIPVMEDGEARPLLGDVASVGYGTTMGEVDRYNMQRMVSLTANIHGKVLGDAAADVRAAIARAGAPPRGVTVNVRGQLPPLEETVGGLRTGLLLSILVIFLLLAANFQSLRLALAVLFTVPAVLCGVAAMLLITGTTLNVESFMGAIMAIGVAVANAILFVTFAEMRRHEGVDAIDSAVFGARTRRRAILMTASAMIAGMIPMALGIAEGGSQAAPLGRAVIGGLAAATLSTLFVLPSLYTILQRRAGTQSPSLDPDDSASRYYDHA</sequence>
<feature type="transmembrane region" description="Helical" evidence="1">
    <location>
        <begin position="864"/>
        <end position="883"/>
    </location>
</feature>
<dbReference type="InterPro" id="IPR027463">
    <property type="entry name" value="AcrB_DN_DC_subdom"/>
</dbReference>
<feature type="transmembrane region" description="Helical" evidence="1">
    <location>
        <begin position="334"/>
        <end position="353"/>
    </location>
</feature>
<dbReference type="SUPFAM" id="SSF82693">
    <property type="entry name" value="Multidrug efflux transporter AcrB pore domain, PN1, PN2, PC1 and PC2 subdomains"/>
    <property type="match status" value="2"/>
</dbReference>
<dbReference type="PANTHER" id="PTHR32063:SF8">
    <property type="entry name" value="CATION EFFLUX PROTEIN"/>
    <property type="match status" value="1"/>
</dbReference>
<dbReference type="Gene3D" id="1.20.1640.10">
    <property type="entry name" value="Multidrug efflux transporter AcrB transmembrane domain"/>
    <property type="match status" value="2"/>
</dbReference>
<dbReference type="PRINTS" id="PR00702">
    <property type="entry name" value="ACRIFLAVINRP"/>
</dbReference>
<feature type="transmembrane region" description="Helical" evidence="1">
    <location>
        <begin position="384"/>
        <end position="405"/>
    </location>
</feature>
<dbReference type="InterPro" id="IPR001036">
    <property type="entry name" value="Acrflvin-R"/>
</dbReference>
<feature type="transmembrane region" description="Helical" evidence="1">
    <location>
        <begin position="432"/>
        <end position="453"/>
    </location>
</feature>
<accession>Q01V50</accession>
<dbReference type="SUPFAM" id="SSF82866">
    <property type="entry name" value="Multidrug efflux transporter AcrB transmembrane domain"/>
    <property type="match status" value="2"/>
</dbReference>
<gene>
    <name evidence="2" type="ordered locus">Acid_5518</name>
</gene>
<protein>
    <submittedName>
        <fullName evidence="2">Acriflavin resistance protein</fullName>
    </submittedName>
</protein>
<name>Q01V50_SOLUE</name>
<feature type="transmembrane region" description="Helical" evidence="1">
    <location>
        <begin position="923"/>
        <end position="944"/>
    </location>
</feature>
<feature type="transmembrane region" description="Helical" evidence="1">
    <location>
        <begin position="516"/>
        <end position="536"/>
    </location>
</feature>
<dbReference type="Gene3D" id="3.30.2090.10">
    <property type="entry name" value="Multidrug efflux transporter AcrB TolC docking domain, DN and DC subdomains"/>
    <property type="match status" value="2"/>
</dbReference>
<feature type="transmembrane region" description="Helical" evidence="1">
    <location>
        <begin position="890"/>
        <end position="911"/>
    </location>
</feature>
<feature type="transmembrane region" description="Helical" evidence="1">
    <location>
        <begin position="998"/>
        <end position="1021"/>
    </location>
</feature>
<dbReference type="GO" id="GO:0005886">
    <property type="term" value="C:plasma membrane"/>
    <property type="evidence" value="ECO:0007669"/>
    <property type="project" value="TreeGrafter"/>
</dbReference>
<dbReference type="PANTHER" id="PTHR32063">
    <property type="match status" value="1"/>
</dbReference>
<dbReference type="Gene3D" id="3.30.70.1430">
    <property type="entry name" value="Multidrug efflux transporter AcrB pore domain"/>
    <property type="match status" value="2"/>
</dbReference>
<dbReference type="eggNOG" id="COG0841">
    <property type="taxonomic scope" value="Bacteria"/>
</dbReference>
<feature type="transmembrane region" description="Helical" evidence="1">
    <location>
        <begin position="12"/>
        <end position="29"/>
    </location>
</feature>
<dbReference type="Gene3D" id="3.30.70.1440">
    <property type="entry name" value="Multidrug efflux transporter AcrB pore domain"/>
    <property type="match status" value="1"/>
</dbReference>
<dbReference type="AlphaFoldDB" id="Q01V50"/>
<dbReference type="OrthoDB" id="9798415at2"/>
<dbReference type="GO" id="GO:0042910">
    <property type="term" value="F:xenobiotic transmembrane transporter activity"/>
    <property type="evidence" value="ECO:0007669"/>
    <property type="project" value="TreeGrafter"/>
</dbReference>
<dbReference type="EMBL" id="CP000473">
    <property type="protein sequence ID" value="ABJ86465.1"/>
    <property type="molecule type" value="Genomic_DNA"/>
</dbReference>
<dbReference type="Pfam" id="PF00873">
    <property type="entry name" value="ACR_tran"/>
    <property type="match status" value="1"/>
</dbReference>
<feature type="transmembrane region" description="Helical" evidence="1">
    <location>
        <begin position="965"/>
        <end position="986"/>
    </location>
</feature>
<evidence type="ECO:0000256" key="1">
    <source>
        <dbReference type="SAM" id="Phobius"/>
    </source>
</evidence>
<dbReference type="KEGG" id="sus:Acid_5518"/>
<keyword evidence="1" id="KW-0472">Membrane</keyword>
<organism evidence="2">
    <name type="scientific">Solibacter usitatus (strain Ellin6076)</name>
    <dbReference type="NCBI Taxonomy" id="234267"/>
    <lineage>
        <taxon>Bacteria</taxon>
        <taxon>Pseudomonadati</taxon>
        <taxon>Acidobacteriota</taxon>
        <taxon>Terriglobia</taxon>
        <taxon>Bryobacterales</taxon>
        <taxon>Solibacteraceae</taxon>
        <taxon>Candidatus Solibacter</taxon>
    </lineage>
</organism>
<feature type="transmembrane region" description="Helical" evidence="1">
    <location>
        <begin position="360"/>
        <end position="378"/>
    </location>
</feature>
<evidence type="ECO:0000313" key="2">
    <source>
        <dbReference type="EMBL" id="ABJ86465.1"/>
    </source>
</evidence>
<dbReference type="HOGENOM" id="CLU_002755_1_2_0"/>
<proteinExistence type="predicted"/>
<keyword evidence="1" id="KW-1133">Transmembrane helix</keyword>
<dbReference type="Gene3D" id="3.30.70.1320">
    <property type="entry name" value="Multidrug efflux transporter AcrB pore domain like"/>
    <property type="match status" value="1"/>
</dbReference>
<dbReference type="STRING" id="234267.Acid_5518"/>
<keyword evidence="1" id="KW-0812">Transmembrane</keyword>
<feature type="transmembrane region" description="Helical" evidence="1">
    <location>
        <begin position="459"/>
        <end position="489"/>
    </location>
</feature>